<feature type="domain" description="PucR C-terminal helix-turn-helix" evidence="1">
    <location>
        <begin position="285"/>
        <end position="340"/>
    </location>
</feature>
<evidence type="ECO:0000313" key="3">
    <source>
        <dbReference type="Proteomes" id="UP000033572"/>
    </source>
</evidence>
<dbReference type="InterPro" id="IPR051448">
    <property type="entry name" value="CdaR-like_regulators"/>
</dbReference>
<comment type="caution">
    <text evidence="2">The sequence shown here is derived from an EMBL/GenBank/DDBJ whole genome shotgun (WGS) entry which is preliminary data.</text>
</comment>
<proteinExistence type="predicted"/>
<dbReference type="PANTHER" id="PTHR33744:SF1">
    <property type="entry name" value="DNA-BINDING TRANSCRIPTIONAL ACTIVATOR ADER"/>
    <property type="match status" value="1"/>
</dbReference>
<dbReference type="PATRIC" id="fig|104336.4.peg.2209"/>
<keyword evidence="3" id="KW-1185">Reference proteome</keyword>
<dbReference type="PANTHER" id="PTHR33744">
    <property type="entry name" value="CARBOHYDRATE DIACID REGULATOR"/>
    <property type="match status" value="1"/>
</dbReference>
<dbReference type="InterPro" id="IPR042070">
    <property type="entry name" value="PucR_C-HTH_sf"/>
</dbReference>
<evidence type="ECO:0000259" key="1">
    <source>
        <dbReference type="Pfam" id="PF13556"/>
    </source>
</evidence>
<protein>
    <recommendedName>
        <fullName evidence="1">PucR C-terminal helix-turn-helix domain-containing protein</fullName>
    </recommendedName>
</protein>
<reference evidence="2 3" key="1">
    <citation type="submission" date="2015-02" db="EMBL/GenBank/DDBJ databases">
        <title>Draft genome sequences of ten Microbacterium spp. with emphasis on heavy metal contaminated environments.</title>
        <authorList>
            <person name="Corretto E."/>
        </authorList>
    </citation>
    <scope>NUCLEOTIDE SEQUENCE [LARGE SCALE GENOMIC DNA]</scope>
    <source>
        <strain evidence="2 3">DSM 12966</strain>
    </source>
</reference>
<dbReference type="GeneID" id="94444589"/>
<dbReference type="Pfam" id="PF13556">
    <property type="entry name" value="HTH_30"/>
    <property type="match status" value="1"/>
</dbReference>
<gene>
    <name evidence="2" type="ORF">RN50_02164</name>
</gene>
<organism evidence="2 3">
    <name type="scientific">Microbacterium foliorum</name>
    <dbReference type="NCBI Taxonomy" id="104336"/>
    <lineage>
        <taxon>Bacteria</taxon>
        <taxon>Bacillati</taxon>
        <taxon>Actinomycetota</taxon>
        <taxon>Actinomycetes</taxon>
        <taxon>Micrococcales</taxon>
        <taxon>Microbacteriaceae</taxon>
        <taxon>Microbacterium</taxon>
    </lineage>
</organism>
<sequence>MTISDVTAGPVSPTEREIARQLGSSLNRRVVIPESGAAPSDGASRAEVLSVPVFDDGTAVAIIEIDLGDGSALTANEFEAVDAASALVRMARRRTSGSSRADRESVMTHLLDADESVRREAYARALRQRWVHRDAGTVVRAVLIDAAVTEVERIAFGRHLAHLRPVPAHFIALEAGMVVLVGQPSDGDLTDELLREATRRGLRILGIGSASPATGDGDLRRAADEAAIAASLAAALPQFHPSVDASELGGWRLLATASADPGALRIISPAAQFLYSQTDDSQRLTVETYLDVGANVVAACQILFLHRTTLYYRLDRMPPVVKDALDDGVKRSTLHLALKLIRLWESTGRL</sequence>
<evidence type="ECO:0000313" key="2">
    <source>
        <dbReference type="EMBL" id="KJL19988.1"/>
    </source>
</evidence>
<dbReference type="InterPro" id="IPR025736">
    <property type="entry name" value="PucR_C-HTH_dom"/>
</dbReference>
<accession>A0A0F0KGJ7</accession>
<dbReference type="RefSeq" id="WP_052677761.1">
    <property type="nucleotide sequence ID" value="NZ_CP031425.1"/>
</dbReference>
<dbReference type="Gene3D" id="1.10.10.2840">
    <property type="entry name" value="PucR C-terminal helix-turn-helix domain"/>
    <property type="match status" value="1"/>
</dbReference>
<dbReference type="AlphaFoldDB" id="A0A0F0KGJ7"/>
<dbReference type="Proteomes" id="UP000033572">
    <property type="component" value="Unassembled WGS sequence"/>
</dbReference>
<dbReference type="EMBL" id="JYIU01000044">
    <property type="protein sequence ID" value="KJL19988.1"/>
    <property type="molecule type" value="Genomic_DNA"/>
</dbReference>
<name>A0A0F0KGJ7_9MICO</name>